<reference evidence="2 3" key="1">
    <citation type="journal article" date="2023" name="Sci. Data">
        <title>Genome assembly of the Korean intertidal mud-creeper Batillaria attramentaria.</title>
        <authorList>
            <person name="Patra A.K."/>
            <person name="Ho P.T."/>
            <person name="Jun S."/>
            <person name="Lee S.J."/>
            <person name="Kim Y."/>
            <person name="Won Y.J."/>
        </authorList>
    </citation>
    <scope>NUCLEOTIDE SEQUENCE [LARGE SCALE GENOMIC DNA]</scope>
    <source>
        <strain evidence="2">Wonlab-2016</strain>
    </source>
</reference>
<accession>A0ABD0JII3</accession>
<feature type="region of interest" description="Disordered" evidence="1">
    <location>
        <begin position="91"/>
        <end position="111"/>
    </location>
</feature>
<evidence type="ECO:0000256" key="1">
    <source>
        <dbReference type="SAM" id="MobiDB-lite"/>
    </source>
</evidence>
<comment type="caution">
    <text evidence="2">The sequence shown here is derived from an EMBL/GenBank/DDBJ whole genome shotgun (WGS) entry which is preliminary data.</text>
</comment>
<dbReference type="AlphaFoldDB" id="A0ABD0JII3"/>
<protein>
    <submittedName>
        <fullName evidence="2">Uncharacterized protein</fullName>
    </submittedName>
</protein>
<evidence type="ECO:0000313" key="2">
    <source>
        <dbReference type="EMBL" id="KAK7474540.1"/>
    </source>
</evidence>
<sequence>MQHTHLWTVKDSEATRCSVRVETVDSRAECWQFTHRQSSTPISGLSSRARPQFPHGHCSIPITGKIAHQGTVSVQADSTVYTSPDCLAQPGHSFHTDSAAHPSLDSLAQWD</sequence>
<evidence type="ECO:0000313" key="3">
    <source>
        <dbReference type="Proteomes" id="UP001519460"/>
    </source>
</evidence>
<dbReference type="EMBL" id="JACVVK020000434">
    <property type="protein sequence ID" value="KAK7474540.1"/>
    <property type="molecule type" value="Genomic_DNA"/>
</dbReference>
<name>A0ABD0JII3_9CAEN</name>
<dbReference type="Proteomes" id="UP001519460">
    <property type="component" value="Unassembled WGS sequence"/>
</dbReference>
<proteinExistence type="predicted"/>
<gene>
    <name evidence="2" type="ORF">BaRGS_00034234</name>
</gene>
<keyword evidence="3" id="KW-1185">Reference proteome</keyword>
<organism evidence="2 3">
    <name type="scientific">Batillaria attramentaria</name>
    <dbReference type="NCBI Taxonomy" id="370345"/>
    <lineage>
        <taxon>Eukaryota</taxon>
        <taxon>Metazoa</taxon>
        <taxon>Spiralia</taxon>
        <taxon>Lophotrochozoa</taxon>
        <taxon>Mollusca</taxon>
        <taxon>Gastropoda</taxon>
        <taxon>Caenogastropoda</taxon>
        <taxon>Sorbeoconcha</taxon>
        <taxon>Cerithioidea</taxon>
        <taxon>Batillariidae</taxon>
        <taxon>Batillaria</taxon>
    </lineage>
</organism>